<sequence>MNHKKKHTPKDIQEDVKRDLGVDINYMKAWRLKERAIKILRGVLTEALYPFINDFQHCMIIIVVDGAHLKGVYKGIFVSSSTLDRAGV</sequence>
<keyword evidence="2" id="KW-1185">Reference proteome</keyword>
<dbReference type="EMBL" id="JACXVP010000004">
    <property type="protein sequence ID" value="KAG5609438.1"/>
    <property type="molecule type" value="Genomic_DNA"/>
</dbReference>
<organism evidence="1 2">
    <name type="scientific">Solanum commersonii</name>
    <name type="common">Commerson's wild potato</name>
    <name type="synonym">Commerson's nightshade</name>
    <dbReference type="NCBI Taxonomy" id="4109"/>
    <lineage>
        <taxon>Eukaryota</taxon>
        <taxon>Viridiplantae</taxon>
        <taxon>Streptophyta</taxon>
        <taxon>Embryophyta</taxon>
        <taxon>Tracheophyta</taxon>
        <taxon>Spermatophyta</taxon>
        <taxon>Magnoliopsida</taxon>
        <taxon>eudicotyledons</taxon>
        <taxon>Gunneridae</taxon>
        <taxon>Pentapetalae</taxon>
        <taxon>asterids</taxon>
        <taxon>lamiids</taxon>
        <taxon>Solanales</taxon>
        <taxon>Solanaceae</taxon>
        <taxon>Solanoideae</taxon>
        <taxon>Solaneae</taxon>
        <taxon>Solanum</taxon>
    </lineage>
</organism>
<dbReference type="OrthoDB" id="10678240at2759"/>
<evidence type="ECO:0000313" key="2">
    <source>
        <dbReference type="Proteomes" id="UP000824120"/>
    </source>
</evidence>
<reference evidence="1 2" key="1">
    <citation type="submission" date="2020-09" db="EMBL/GenBank/DDBJ databases">
        <title>De no assembly of potato wild relative species, Solanum commersonii.</title>
        <authorList>
            <person name="Cho K."/>
        </authorList>
    </citation>
    <scope>NUCLEOTIDE SEQUENCE [LARGE SCALE GENOMIC DNA]</scope>
    <source>
        <strain evidence="1">LZ3.2</strain>
        <tissue evidence="1">Leaf</tissue>
    </source>
</reference>
<dbReference type="AlphaFoldDB" id="A0A9J5ZF28"/>
<protein>
    <submittedName>
        <fullName evidence="1">Uncharacterized protein</fullName>
    </submittedName>
</protein>
<dbReference type="Proteomes" id="UP000824120">
    <property type="component" value="Chromosome 4"/>
</dbReference>
<comment type="caution">
    <text evidence="1">The sequence shown here is derived from an EMBL/GenBank/DDBJ whole genome shotgun (WGS) entry which is preliminary data.</text>
</comment>
<accession>A0A9J5ZF28</accession>
<proteinExistence type="predicted"/>
<gene>
    <name evidence="1" type="ORF">H5410_020719</name>
</gene>
<name>A0A9J5ZF28_SOLCO</name>
<evidence type="ECO:0000313" key="1">
    <source>
        <dbReference type="EMBL" id="KAG5609438.1"/>
    </source>
</evidence>